<sequence length="211" mass="24022">MTKRAKQADAVDISKRIRDGFGLKNDFSHSFLAGRKTTFAAALLDTPKTFVMHMDMVLRKIEPQLSEEARPLYDEMKKLVEEIEKERPRNRVWRFPLALNPSKAAARAETARYIAKRERIMVLLEEAETLHRTAPALAAQKAQASLGKAQSVRASQNRKPDLDDDKRRSIAKRYWYAKENDESYGVVKALAAEYGVSATTIQTIVKKFKPN</sequence>
<comment type="caution">
    <text evidence="1">The sequence shown here is derived from an EMBL/GenBank/DDBJ whole genome shotgun (WGS) entry which is preliminary data.</text>
</comment>
<proteinExistence type="predicted"/>
<evidence type="ECO:0000313" key="1">
    <source>
        <dbReference type="EMBL" id="MCS0585314.1"/>
    </source>
</evidence>
<dbReference type="Proteomes" id="UP001204151">
    <property type="component" value="Unassembled WGS sequence"/>
</dbReference>
<dbReference type="EMBL" id="JANUGW010000032">
    <property type="protein sequence ID" value="MCS0585314.1"/>
    <property type="molecule type" value="Genomic_DNA"/>
</dbReference>
<evidence type="ECO:0000313" key="2">
    <source>
        <dbReference type="Proteomes" id="UP001204151"/>
    </source>
</evidence>
<keyword evidence="2" id="KW-1185">Reference proteome</keyword>
<dbReference type="RefSeq" id="WP_258819841.1">
    <property type="nucleotide sequence ID" value="NZ_JANUGW010000032.1"/>
</dbReference>
<name>A0ABT1ZZL6_9BURK</name>
<organism evidence="1 2">
    <name type="scientific">Massilia pinisoli</name>
    <dbReference type="NCBI Taxonomy" id="1772194"/>
    <lineage>
        <taxon>Bacteria</taxon>
        <taxon>Pseudomonadati</taxon>
        <taxon>Pseudomonadota</taxon>
        <taxon>Betaproteobacteria</taxon>
        <taxon>Burkholderiales</taxon>
        <taxon>Oxalobacteraceae</taxon>
        <taxon>Telluria group</taxon>
        <taxon>Massilia</taxon>
    </lineage>
</organism>
<gene>
    <name evidence="1" type="ORF">NX784_27415</name>
</gene>
<accession>A0ABT1ZZL6</accession>
<protein>
    <submittedName>
        <fullName evidence="1">Uncharacterized protein</fullName>
    </submittedName>
</protein>
<reference evidence="1 2" key="1">
    <citation type="submission" date="2022-08" db="EMBL/GenBank/DDBJ databases">
        <title>Reclassification of Massilia species as members of the genera Telluria, Duganella, Pseudoduganella, Mokoshia gen. nov. and Zemynaea gen. nov. using orthogonal and non-orthogonal genome-based approaches.</title>
        <authorList>
            <person name="Bowman J.P."/>
        </authorList>
    </citation>
    <scope>NUCLEOTIDE SEQUENCE [LARGE SCALE GENOMIC DNA]</scope>
    <source>
        <strain evidence="1 2">JCM 31316</strain>
    </source>
</reference>